<feature type="transmembrane region" description="Helical" evidence="5">
    <location>
        <begin position="19"/>
        <end position="38"/>
    </location>
</feature>
<evidence type="ECO:0000256" key="5">
    <source>
        <dbReference type="SAM" id="Phobius"/>
    </source>
</evidence>
<feature type="transmembrane region" description="Helical" evidence="5">
    <location>
        <begin position="357"/>
        <end position="384"/>
    </location>
</feature>
<reference evidence="7 8" key="2">
    <citation type="journal article" date="2011" name="Stand. Genomic Sci.">
        <title>Complete genome sequence of Isosphaera pallida type strain (IS1B).</title>
        <authorList>
            <consortium name="US DOE Joint Genome Institute (JGI-PGF)"/>
            <person name="Goker M."/>
            <person name="Cleland D."/>
            <person name="Saunders E."/>
            <person name="Lapidus A."/>
            <person name="Nolan M."/>
            <person name="Lucas S."/>
            <person name="Hammon N."/>
            <person name="Deshpande S."/>
            <person name="Cheng J.F."/>
            <person name="Tapia R."/>
            <person name="Han C."/>
            <person name="Goodwin L."/>
            <person name="Pitluck S."/>
            <person name="Liolios K."/>
            <person name="Pagani I."/>
            <person name="Ivanova N."/>
            <person name="Mavromatis K."/>
            <person name="Pati A."/>
            <person name="Chen A."/>
            <person name="Palaniappan K."/>
            <person name="Land M."/>
            <person name="Hauser L."/>
            <person name="Chang Y.J."/>
            <person name="Jeffries C.D."/>
            <person name="Detter J.C."/>
            <person name="Beck B."/>
            <person name="Woyke T."/>
            <person name="Bristow J."/>
            <person name="Eisen J.A."/>
            <person name="Markowitz V."/>
            <person name="Hugenholtz P."/>
            <person name="Kyrpides N.C."/>
            <person name="Klenk H.P."/>
        </authorList>
    </citation>
    <scope>NUCLEOTIDE SEQUENCE [LARGE SCALE GENOMIC DNA]</scope>
    <source>
        <strain evidence="8">ATCC 43644 / DSM 9630 / IS1B</strain>
    </source>
</reference>
<dbReference type="Pfam" id="PF07690">
    <property type="entry name" value="MFS_1"/>
    <property type="match status" value="1"/>
</dbReference>
<keyword evidence="4 5" id="KW-0472">Membrane</keyword>
<evidence type="ECO:0000256" key="4">
    <source>
        <dbReference type="ARBA" id="ARBA00023136"/>
    </source>
</evidence>
<evidence type="ECO:0000313" key="8">
    <source>
        <dbReference type="Proteomes" id="UP000008631"/>
    </source>
</evidence>
<sequence>MSQDVSESRLYRPRITRMLVWQIVVVVMLTIGYSGYYFCRSNFSVCLPQIGAELVALGLKPDADSAKEFLGILLSMGTLVYAVGKFVNGTVADFLGGSRFFVLAMVMSVGCTFLFAFGQTLPVFTLAWLLNRGVQSGGWPSLMKVSARWFAHRTYGTVVAVISMSFLLGDAAARAFMGWLLDEKAIWGIGTIRAFDWREVFLTVGAILAVVAVLTLILVRESPVKRGLSEPSAHPDNVYGERGEQARPDGLWELVGPMITNPFFLLVCGLSIGATLLRESFINWTPTFYQEELKYDPGQAARLSSLFPLVGAVSVILAGVASDLLGRSGRAMILTAGMTCSALALTLLATSNPASFGLGYVGVITFIAFALLGPYSFLGGAIALDFGGKRGAALACGMIDGIGYFAGVLADLMVAFLSSRLGWPAVFGILAGVAGLSAVVGLCYWLGIIHRHRHGVRQSSATHPTS</sequence>
<dbReference type="InterPro" id="IPR020846">
    <property type="entry name" value="MFS_dom"/>
</dbReference>
<evidence type="ECO:0000313" key="7">
    <source>
        <dbReference type="EMBL" id="ADV62588.1"/>
    </source>
</evidence>
<gene>
    <name evidence="7" type="ordered locus">Isop_2008</name>
</gene>
<feature type="transmembrane region" description="Helical" evidence="5">
    <location>
        <begin position="332"/>
        <end position="351"/>
    </location>
</feature>
<accession>E8R369</accession>
<evidence type="ECO:0000259" key="6">
    <source>
        <dbReference type="PROSITE" id="PS50850"/>
    </source>
</evidence>
<dbReference type="GO" id="GO:0016020">
    <property type="term" value="C:membrane"/>
    <property type="evidence" value="ECO:0007669"/>
    <property type="project" value="InterPro"/>
</dbReference>
<dbReference type="EMBL" id="CP002353">
    <property type="protein sequence ID" value="ADV62588.1"/>
    <property type="molecule type" value="Genomic_DNA"/>
</dbReference>
<dbReference type="GO" id="GO:0061513">
    <property type="term" value="F:glucose 6-phosphate:phosphate antiporter activity"/>
    <property type="evidence" value="ECO:0007669"/>
    <property type="project" value="TreeGrafter"/>
</dbReference>
<feature type="transmembrane region" description="Helical" evidence="5">
    <location>
        <begin position="100"/>
        <end position="117"/>
    </location>
</feature>
<dbReference type="PIRSF" id="PIRSF002808">
    <property type="entry name" value="Hexose_phosphate_transp"/>
    <property type="match status" value="1"/>
</dbReference>
<evidence type="ECO:0000256" key="3">
    <source>
        <dbReference type="ARBA" id="ARBA00022989"/>
    </source>
</evidence>
<feature type="transmembrane region" description="Helical" evidence="5">
    <location>
        <begin position="200"/>
        <end position="219"/>
    </location>
</feature>
<feature type="transmembrane region" description="Helical" evidence="5">
    <location>
        <begin position="69"/>
        <end position="88"/>
    </location>
</feature>
<feature type="transmembrane region" description="Helical" evidence="5">
    <location>
        <begin position="305"/>
        <end position="325"/>
    </location>
</feature>
<proteinExistence type="predicted"/>
<dbReference type="OrthoDB" id="9766638at2"/>
<feature type="transmembrane region" description="Helical" evidence="5">
    <location>
        <begin position="263"/>
        <end position="285"/>
    </location>
</feature>
<comment type="subcellular location">
    <subcellularLocation>
        <location evidence="1">Endomembrane system</location>
        <topology evidence="1">Multi-pass membrane protein</topology>
    </subcellularLocation>
</comment>
<dbReference type="eggNOG" id="COG2271">
    <property type="taxonomic scope" value="Bacteria"/>
</dbReference>
<keyword evidence="2 5" id="KW-0812">Transmembrane</keyword>
<dbReference type="PROSITE" id="PS50850">
    <property type="entry name" value="MFS"/>
    <property type="match status" value="1"/>
</dbReference>
<dbReference type="HOGENOM" id="CLU_001265_31_0_0"/>
<dbReference type="FunCoup" id="E8R369">
    <property type="interactions" value="205"/>
</dbReference>
<dbReference type="KEGG" id="ipa:Isop_2008"/>
<dbReference type="InParanoid" id="E8R369"/>
<keyword evidence="3 5" id="KW-1133">Transmembrane helix</keyword>
<reference key="1">
    <citation type="submission" date="2010-11" db="EMBL/GenBank/DDBJ databases">
        <title>The complete sequence of chromosome of Isophaera pallida ATCC 43644.</title>
        <authorList>
            <consortium name="US DOE Joint Genome Institute (JGI-PGF)"/>
            <person name="Lucas S."/>
            <person name="Copeland A."/>
            <person name="Lapidus A."/>
            <person name="Bruce D."/>
            <person name="Goodwin L."/>
            <person name="Pitluck S."/>
            <person name="Kyrpides N."/>
            <person name="Mavromatis K."/>
            <person name="Pagani I."/>
            <person name="Ivanova N."/>
            <person name="Saunders E."/>
            <person name="Brettin T."/>
            <person name="Detter J.C."/>
            <person name="Han C."/>
            <person name="Tapia R."/>
            <person name="Land M."/>
            <person name="Hauser L."/>
            <person name="Markowitz V."/>
            <person name="Cheng J.-F."/>
            <person name="Hugenholtz P."/>
            <person name="Woyke T."/>
            <person name="Wu D."/>
            <person name="Eisen J.A."/>
        </authorList>
    </citation>
    <scope>NUCLEOTIDE SEQUENCE</scope>
    <source>
        <strain>ATCC 43644</strain>
    </source>
</reference>
<dbReference type="GO" id="GO:0012505">
    <property type="term" value="C:endomembrane system"/>
    <property type="evidence" value="ECO:0007669"/>
    <property type="project" value="UniProtKB-SubCell"/>
</dbReference>
<name>E8R369_ISOPI</name>
<evidence type="ECO:0000256" key="2">
    <source>
        <dbReference type="ARBA" id="ARBA00022692"/>
    </source>
</evidence>
<organism evidence="7 8">
    <name type="scientific">Isosphaera pallida (strain ATCC 43644 / DSM 9630 / IS1B)</name>
    <dbReference type="NCBI Taxonomy" id="575540"/>
    <lineage>
        <taxon>Bacteria</taxon>
        <taxon>Pseudomonadati</taxon>
        <taxon>Planctomycetota</taxon>
        <taxon>Planctomycetia</taxon>
        <taxon>Isosphaerales</taxon>
        <taxon>Isosphaeraceae</taxon>
        <taxon>Isosphaera</taxon>
    </lineage>
</organism>
<keyword evidence="8" id="KW-1185">Reference proteome</keyword>
<dbReference type="InterPro" id="IPR000849">
    <property type="entry name" value="Sugar_P_transporter"/>
</dbReference>
<dbReference type="PANTHER" id="PTHR43826:SF8">
    <property type="entry name" value="MAJOR FACILITATOR SUPERFAMILY (MFS) PROFILE DOMAIN-CONTAINING PROTEIN"/>
    <property type="match status" value="1"/>
</dbReference>
<dbReference type="GO" id="GO:0035435">
    <property type="term" value="P:phosphate ion transmembrane transport"/>
    <property type="evidence" value="ECO:0007669"/>
    <property type="project" value="TreeGrafter"/>
</dbReference>
<dbReference type="PANTHER" id="PTHR43826">
    <property type="entry name" value="GLUCOSE-6-PHOSPHATE EXCHANGER SLC37A4"/>
    <property type="match status" value="1"/>
</dbReference>
<evidence type="ECO:0000256" key="1">
    <source>
        <dbReference type="ARBA" id="ARBA00004127"/>
    </source>
</evidence>
<dbReference type="InterPro" id="IPR011701">
    <property type="entry name" value="MFS"/>
</dbReference>
<feature type="transmembrane region" description="Helical" evidence="5">
    <location>
        <begin position="423"/>
        <end position="447"/>
    </location>
</feature>
<dbReference type="InterPro" id="IPR036259">
    <property type="entry name" value="MFS_trans_sf"/>
</dbReference>
<protein>
    <submittedName>
        <fullName evidence="7">Major facilitator superfamily MFS_1</fullName>
    </submittedName>
</protein>
<feature type="transmembrane region" description="Helical" evidence="5">
    <location>
        <begin position="391"/>
        <end position="417"/>
    </location>
</feature>
<dbReference type="AlphaFoldDB" id="E8R369"/>
<dbReference type="Proteomes" id="UP000008631">
    <property type="component" value="Chromosome"/>
</dbReference>
<dbReference type="SUPFAM" id="SSF103473">
    <property type="entry name" value="MFS general substrate transporter"/>
    <property type="match status" value="1"/>
</dbReference>
<dbReference type="STRING" id="575540.Isop_2008"/>
<feature type="domain" description="Major facilitator superfamily (MFS) profile" evidence="6">
    <location>
        <begin position="25"/>
        <end position="449"/>
    </location>
</feature>
<dbReference type="Gene3D" id="1.20.1250.20">
    <property type="entry name" value="MFS general substrate transporter like domains"/>
    <property type="match status" value="2"/>
</dbReference>
<feature type="transmembrane region" description="Helical" evidence="5">
    <location>
        <begin position="154"/>
        <end position="180"/>
    </location>
</feature>
<dbReference type="InterPro" id="IPR051337">
    <property type="entry name" value="OPA_Antiporter"/>
</dbReference>